<organism evidence="9 10">
    <name type="scientific">Ogataea philodendri</name>
    <dbReference type="NCBI Taxonomy" id="1378263"/>
    <lineage>
        <taxon>Eukaryota</taxon>
        <taxon>Fungi</taxon>
        <taxon>Dikarya</taxon>
        <taxon>Ascomycota</taxon>
        <taxon>Saccharomycotina</taxon>
        <taxon>Pichiomycetes</taxon>
        <taxon>Pichiales</taxon>
        <taxon>Pichiaceae</taxon>
        <taxon>Ogataea</taxon>
    </lineage>
</organism>
<keyword evidence="3 6" id="KW-1133">Transmembrane helix</keyword>
<dbReference type="GO" id="GO:0005254">
    <property type="term" value="F:chloride channel activity"/>
    <property type="evidence" value="ECO:0007669"/>
    <property type="project" value="TreeGrafter"/>
</dbReference>
<feature type="transmembrane region" description="Helical" evidence="6">
    <location>
        <begin position="339"/>
        <end position="362"/>
    </location>
</feature>
<dbReference type="Pfam" id="PF20877">
    <property type="entry name" value="Anoctamin_N"/>
    <property type="match status" value="1"/>
</dbReference>
<feature type="transmembrane region" description="Helical" evidence="6">
    <location>
        <begin position="382"/>
        <end position="406"/>
    </location>
</feature>
<keyword evidence="10" id="KW-1185">Reference proteome</keyword>
<dbReference type="PANTHER" id="PTHR12308">
    <property type="entry name" value="ANOCTAMIN"/>
    <property type="match status" value="1"/>
</dbReference>
<feature type="transmembrane region" description="Helical" evidence="6">
    <location>
        <begin position="530"/>
        <end position="554"/>
    </location>
</feature>
<sequence length="709" mass="79943">MSQEAVSELKQRGTANAKVNPPAPSVSGSSSPVKTQSRGPIGSLEHLKPDFVLKVLYLVDPKTLEPQTESDTNLTRLVKALDLSGFQVSIRPHLDSNHLLVFIKLNDDLFAKLAKKSQEVASFYGVVTPEEVSTAERLRLVYSKLTGLKTDGNAEITVAEGSWKFIETCVPVANHDAIQKEAKDVIGTLSKFFNSTFAEHQSKFLLENYGTLPAFYFDLNSLYINWLCILSIIGLVCNSFFGRYSKVFTVLNLLVSLFFYLDWFAKERYDSRNWKLTNVSLLETARPDGKVKPHQVLLRKFLFIPIAIGAGLTLIFYQLSCFGIEILLTELYQGPLKSYLSLVPTILICSIVPIVTAIYTAVVNSYLSFENNATRISHRKSFLVKIFVFNFLASYMALFITSFIYLPFGYKLNSYLPHIDSYAEKVSSYRTYIPRIPLLQSDYEINKLRLNSQYNYFILTNQIVGLLLEFVLPLVLGKIFALPKVKSLTGPAKLLEIKLTDPPQEKEYLDSVRKLVELPEFSVDDEFRQLVIQFGFLALFGPVSSLGPVISLVIELIQSKADYFKLLKLTRPPVPERTENVYPWTAFLKVLVLVGTVSSSAITLMYNGGDIVASVSQSSVKTNWYLILPFIVVGVLFVQTVSFFGEAIISEYFSETSPESLKKEQAIARLFERDEEEPSKSTYYNNVDDLLKFASILPKRIVVEDKKAK</sequence>
<gene>
    <name evidence="9" type="ORF">OGAPHI_006907</name>
</gene>
<evidence type="ECO:0000256" key="2">
    <source>
        <dbReference type="ARBA" id="ARBA00022692"/>
    </source>
</evidence>
<protein>
    <submittedName>
        <fullName evidence="9">Uncharacterized protein</fullName>
    </submittedName>
</protein>
<dbReference type="InterPro" id="IPR049456">
    <property type="entry name" value="Anoctamin_N_fung"/>
</dbReference>
<dbReference type="AlphaFoldDB" id="A0A9P8T077"/>
<accession>A0A9P8T077</accession>
<comment type="subcellular location">
    <subcellularLocation>
        <location evidence="1">Membrane</location>
        <topology evidence="1">Multi-pass membrane protein</topology>
    </subcellularLocation>
</comment>
<evidence type="ECO:0000256" key="4">
    <source>
        <dbReference type="ARBA" id="ARBA00023136"/>
    </source>
</evidence>
<dbReference type="PANTHER" id="PTHR12308:SF73">
    <property type="entry name" value="ANOCTAMIN"/>
    <property type="match status" value="1"/>
</dbReference>
<dbReference type="InterPro" id="IPR049452">
    <property type="entry name" value="Anoctamin_TM"/>
</dbReference>
<evidence type="ECO:0000256" key="6">
    <source>
        <dbReference type="SAM" id="Phobius"/>
    </source>
</evidence>
<keyword evidence="4 6" id="KW-0472">Membrane</keyword>
<feature type="domain" description="Anoctamin alpha-beta plait" evidence="8">
    <location>
        <begin position="49"/>
        <end position="166"/>
    </location>
</feature>
<reference evidence="9" key="2">
    <citation type="submission" date="2021-01" db="EMBL/GenBank/DDBJ databases">
        <authorList>
            <person name="Schikora-Tamarit M.A."/>
        </authorList>
    </citation>
    <scope>NUCLEOTIDE SEQUENCE</scope>
    <source>
        <strain evidence="9">CBS6075</strain>
    </source>
</reference>
<feature type="transmembrane region" description="Helical" evidence="6">
    <location>
        <begin position="581"/>
        <end position="604"/>
    </location>
</feature>
<dbReference type="GO" id="GO:0016020">
    <property type="term" value="C:membrane"/>
    <property type="evidence" value="ECO:0007669"/>
    <property type="project" value="UniProtKB-SubCell"/>
</dbReference>
<name>A0A9P8T077_9ASCO</name>
<feature type="transmembrane region" description="Helical" evidence="6">
    <location>
        <begin position="247"/>
        <end position="265"/>
    </location>
</feature>
<dbReference type="GeneID" id="70238871"/>
<dbReference type="EMBL" id="JAEUBE010000504">
    <property type="protein sequence ID" value="KAH3660321.1"/>
    <property type="molecule type" value="Genomic_DNA"/>
</dbReference>
<comment type="caution">
    <text evidence="9">The sequence shown here is derived from an EMBL/GenBank/DDBJ whole genome shotgun (WGS) entry which is preliminary data.</text>
</comment>
<proteinExistence type="predicted"/>
<evidence type="ECO:0000256" key="3">
    <source>
        <dbReference type="ARBA" id="ARBA00022989"/>
    </source>
</evidence>
<feature type="transmembrane region" description="Helical" evidence="6">
    <location>
        <begin position="624"/>
        <end position="645"/>
    </location>
</feature>
<evidence type="ECO:0000259" key="7">
    <source>
        <dbReference type="Pfam" id="PF04547"/>
    </source>
</evidence>
<dbReference type="RefSeq" id="XP_046058024.1">
    <property type="nucleotide sequence ID" value="XM_046208244.1"/>
</dbReference>
<reference evidence="9" key="1">
    <citation type="journal article" date="2021" name="Open Biol.">
        <title>Shared evolutionary footprints suggest mitochondrial oxidative damage underlies multiple complex I losses in fungi.</title>
        <authorList>
            <person name="Schikora-Tamarit M.A."/>
            <person name="Marcet-Houben M."/>
            <person name="Nosek J."/>
            <person name="Gabaldon T."/>
        </authorList>
    </citation>
    <scope>NUCLEOTIDE SEQUENCE</scope>
    <source>
        <strain evidence="9">CBS6075</strain>
    </source>
</reference>
<feature type="region of interest" description="Disordered" evidence="5">
    <location>
        <begin position="1"/>
        <end position="42"/>
    </location>
</feature>
<evidence type="ECO:0000313" key="10">
    <source>
        <dbReference type="Proteomes" id="UP000769157"/>
    </source>
</evidence>
<keyword evidence="2 6" id="KW-0812">Transmembrane</keyword>
<evidence type="ECO:0000313" key="9">
    <source>
        <dbReference type="EMBL" id="KAH3660321.1"/>
    </source>
</evidence>
<feature type="transmembrane region" description="Helical" evidence="6">
    <location>
        <begin position="456"/>
        <end position="476"/>
    </location>
</feature>
<feature type="domain" description="Anoctamin transmembrane" evidence="7">
    <location>
        <begin position="208"/>
        <end position="665"/>
    </location>
</feature>
<evidence type="ECO:0000256" key="1">
    <source>
        <dbReference type="ARBA" id="ARBA00004141"/>
    </source>
</evidence>
<dbReference type="GO" id="GO:0032541">
    <property type="term" value="C:cortical endoplasmic reticulum"/>
    <property type="evidence" value="ECO:0007669"/>
    <property type="project" value="TreeGrafter"/>
</dbReference>
<feature type="transmembrane region" description="Helical" evidence="6">
    <location>
        <begin position="222"/>
        <end position="241"/>
    </location>
</feature>
<evidence type="ECO:0000259" key="8">
    <source>
        <dbReference type="Pfam" id="PF20877"/>
    </source>
</evidence>
<dbReference type="Pfam" id="PF04547">
    <property type="entry name" value="Anoctamin"/>
    <property type="match status" value="1"/>
</dbReference>
<evidence type="ECO:0000256" key="5">
    <source>
        <dbReference type="SAM" id="MobiDB-lite"/>
    </source>
</evidence>
<dbReference type="OrthoDB" id="296386at2759"/>
<feature type="transmembrane region" description="Helical" evidence="6">
    <location>
        <begin position="301"/>
        <end position="319"/>
    </location>
</feature>
<dbReference type="InterPro" id="IPR007632">
    <property type="entry name" value="Anoctamin"/>
</dbReference>
<dbReference type="Proteomes" id="UP000769157">
    <property type="component" value="Unassembled WGS sequence"/>
</dbReference>